<evidence type="ECO:0000313" key="3">
    <source>
        <dbReference type="Proteomes" id="UP001596310"/>
    </source>
</evidence>
<dbReference type="Gene3D" id="3.40.50.1240">
    <property type="entry name" value="Phosphoglycerate mutase-like"/>
    <property type="match status" value="1"/>
</dbReference>
<keyword evidence="3" id="KW-1185">Reference proteome</keyword>
<dbReference type="EMBL" id="JBHSSM010000017">
    <property type="protein sequence ID" value="MFC6315418.1"/>
    <property type="molecule type" value="Genomic_DNA"/>
</dbReference>
<name>A0ABW1UQY5_9LACO</name>
<dbReference type="InterPro" id="IPR051695">
    <property type="entry name" value="Phosphoglycerate_Mutase"/>
</dbReference>
<reference evidence="3" key="1">
    <citation type="journal article" date="2019" name="Int. J. Syst. Evol. Microbiol.">
        <title>The Global Catalogue of Microorganisms (GCM) 10K type strain sequencing project: providing services to taxonomists for standard genome sequencing and annotation.</title>
        <authorList>
            <consortium name="The Broad Institute Genomics Platform"/>
            <consortium name="The Broad Institute Genome Sequencing Center for Infectious Disease"/>
            <person name="Wu L."/>
            <person name="Ma J."/>
        </authorList>
    </citation>
    <scope>NUCLEOTIDE SEQUENCE [LARGE SCALE GENOMIC DNA]</scope>
    <source>
        <strain evidence="3">CCM 8897</strain>
    </source>
</reference>
<dbReference type="Pfam" id="PF00300">
    <property type="entry name" value="His_Phos_1"/>
    <property type="match status" value="1"/>
</dbReference>
<dbReference type="Proteomes" id="UP001596310">
    <property type="component" value="Unassembled WGS sequence"/>
</dbReference>
<evidence type="ECO:0000313" key="2">
    <source>
        <dbReference type="EMBL" id="MFC6315418.1"/>
    </source>
</evidence>
<dbReference type="SMART" id="SM00855">
    <property type="entry name" value="PGAM"/>
    <property type="match status" value="1"/>
</dbReference>
<evidence type="ECO:0000256" key="1">
    <source>
        <dbReference type="ARBA" id="ARBA00022801"/>
    </source>
</evidence>
<sequence>MTELYFVRHGQTENNLNNLMNGGSVDSPLTDKGIRGAQAVGAFLEATTFDHVFVSPQRRAQTTAKLIMRGNDHPDVPTTILEGLREFDMGAWDGLPFTELPQNQLFDDYMNHPERYDASQTGGESYPQLIMRGQQAIKQVVSSVPLGKVLVVSHGVLLRTTLNTLRGYPLAQVRTGEPLVNCSVTRFSAQLDQQGEPVYQCLSWNQHDFLD</sequence>
<organism evidence="2 3">
    <name type="scientific">Lapidilactobacillus achengensis</name>
    <dbReference type="NCBI Taxonomy" id="2486000"/>
    <lineage>
        <taxon>Bacteria</taxon>
        <taxon>Bacillati</taxon>
        <taxon>Bacillota</taxon>
        <taxon>Bacilli</taxon>
        <taxon>Lactobacillales</taxon>
        <taxon>Lactobacillaceae</taxon>
        <taxon>Lapidilactobacillus</taxon>
    </lineage>
</organism>
<accession>A0ABW1UQY5</accession>
<comment type="caution">
    <text evidence="2">The sequence shown here is derived from an EMBL/GenBank/DDBJ whole genome shotgun (WGS) entry which is preliminary data.</text>
</comment>
<dbReference type="RefSeq" id="WP_125597731.1">
    <property type="nucleotide sequence ID" value="NZ_JBHSSM010000017.1"/>
</dbReference>
<proteinExistence type="predicted"/>
<dbReference type="PANTHER" id="PTHR46517">
    <property type="entry name" value="FRUCTOSE-2,6-BISPHOSPHATASE TIGAR"/>
    <property type="match status" value="1"/>
</dbReference>
<dbReference type="SUPFAM" id="SSF53254">
    <property type="entry name" value="Phosphoglycerate mutase-like"/>
    <property type="match status" value="1"/>
</dbReference>
<dbReference type="CDD" id="cd07067">
    <property type="entry name" value="HP_PGM_like"/>
    <property type="match status" value="1"/>
</dbReference>
<dbReference type="PANTHER" id="PTHR46517:SF1">
    <property type="entry name" value="FRUCTOSE-2,6-BISPHOSPHATASE TIGAR"/>
    <property type="match status" value="1"/>
</dbReference>
<protein>
    <submittedName>
        <fullName evidence="2">Histidine phosphatase family protein</fullName>
    </submittedName>
</protein>
<gene>
    <name evidence="2" type="ORF">ACFQHW_07575</name>
</gene>
<keyword evidence="1" id="KW-0378">Hydrolase</keyword>
<dbReference type="InterPro" id="IPR029033">
    <property type="entry name" value="His_PPase_superfam"/>
</dbReference>
<dbReference type="InterPro" id="IPR013078">
    <property type="entry name" value="His_Pase_superF_clade-1"/>
</dbReference>